<keyword evidence="1" id="KW-1133">Transmembrane helix</keyword>
<organism evidence="2 3">
    <name type="scientific">Sphingomonas corticis</name>
    <dbReference type="NCBI Taxonomy" id="2722791"/>
    <lineage>
        <taxon>Bacteria</taxon>
        <taxon>Pseudomonadati</taxon>
        <taxon>Pseudomonadota</taxon>
        <taxon>Alphaproteobacteria</taxon>
        <taxon>Sphingomonadales</taxon>
        <taxon>Sphingomonadaceae</taxon>
        <taxon>Sphingomonas</taxon>
    </lineage>
</organism>
<dbReference type="RefSeq" id="WP_168135167.1">
    <property type="nucleotide sequence ID" value="NZ_JAAVJH010000008.1"/>
</dbReference>
<gene>
    <name evidence="2" type="ORF">HBH26_13605</name>
</gene>
<evidence type="ECO:0000256" key="1">
    <source>
        <dbReference type="SAM" id="Phobius"/>
    </source>
</evidence>
<protein>
    <submittedName>
        <fullName evidence="2">Uncharacterized protein</fullName>
    </submittedName>
</protein>
<dbReference type="InterPro" id="IPR054655">
    <property type="entry name" value="XrtV-like"/>
</dbReference>
<reference evidence="2 3" key="1">
    <citation type="submission" date="2020-03" db="EMBL/GenBank/DDBJ databases">
        <authorList>
            <person name="Wang L."/>
            <person name="He N."/>
            <person name="Li Y."/>
            <person name="Fang Y."/>
            <person name="Zhang F."/>
        </authorList>
    </citation>
    <scope>NUCLEOTIDE SEQUENCE [LARGE SCALE GENOMIC DNA]</scope>
    <source>
        <strain evidence="2 3">36D10-4-7</strain>
    </source>
</reference>
<dbReference type="Proteomes" id="UP000732399">
    <property type="component" value="Unassembled WGS sequence"/>
</dbReference>
<evidence type="ECO:0000313" key="2">
    <source>
        <dbReference type="EMBL" id="NJR79618.1"/>
    </source>
</evidence>
<keyword evidence="3" id="KW-1185">Reference proteome</keyword>
<sequence>METPFDWLTLMVFTGLVVLLLQRSSQEDPGDKLWQYAPPAVGCAVVNWLGNEGYVIPAILGLVLVVAYIFYVLRPRFNF</sequence>
<proteinExistence type="predicted"/>
<dbReference type="NCBIfam" id="NF045607">
    <property type="entry name" value="exo_Victor_syst"/>
    <property type="match status" value="1"/>
</dbReference>
<comment type="caution">
    <text evidence="2">The sequence shown here is derived from an EMBL/GenBank/DDBJ whole genome shotgun (WGS) entry which is preliminary data.</text>
</comment>
<feature type="transmembrane region" description="Helical" evidence="1">
    <location>
        <begin position="54"/>
        <end position="73"/>
    </location>
</feature>
<keyword evidence="1" id="KW-0472">Membrane</keyword>
<keyword evidence="1" id="KW-0812">Transmembrane</keyword>
<dbReference type="EMBL" id="JAAVJH010000008">
    <property type="protein sequence ID" value="NJR79618.1"/>
    <property type="molecule type" value="Genomic_DNA"/>
</dbReference>
<name>A0ABX1CNT8_9SPHN</name>
<accession>A0ABX1CNT8</accession>
<evidence type="ECO:0000313" key="3">
    <source>
        <dbReference type="Proteomes" id="UP000732399"/>
    </source>
</evidence>